<dbReference type="KEGG" id="ppn:Palpr_2806"/>
<dbReference type="AlphaFoldDB" id="E4T891"/>
<evidence type="ECO:0000256" key="4">
    <source>
        <dbReference type="SAM" id="SignalP"/>
    </source>
</evidence>
<dbReference type="Gene3D" id="2.40.170.20">
    <property type="entry name" value="TonB-dependent receptor, beta-barrel domain"/>
    <property type="match status" value="1"/>
</dbReference>
<reference key="1">
    <citation type="submission" date="2010-11" db="EMBL/GenBank/DDBJ databases">
        <title>The complete genome of Paludibacter propionicigenes DSM 17365.</title>
        <authorList>
            <consortium name="US DOE Joint Genome Institute (JGI-PGF)"/>
            <person name="Lucas S."/>
            <person name="Copeland A."/>
            <person name="Lapidus A."/>
            <person name="Bruce D."/>
            <person name="Goodwin L."/>
            <person name="Pitluck S."/>
            <person name="Kyrpides N."/>
            <person name="Mavromatis K."/>
            <person name="Ivanova N."/>
            <person name="Munk A.C."/>
            <person name="Brettin T."/>
            <person name="Detter J.C."/>
            <person name="Han C."/>
            <person name="Tapia R."/>
            <person name="Land M."/>
            <person name="Hauser L."/>
            <person name="Markowitz V."/>
            <person name="Cheng J.-F."/>
            <person name="Hugenholtz P."/>
            <person name="Woyke T."/>
            <person name="Wu D."/>
            <person name="Gronow S."/>
            <person name="Wellnitz S."/>
            <person name="Brambilla E."/>
            <person name="Klenk H.-P."/>
            <person name="Eisen J.A."/>
        </authorList>
    </citation>
    <scope>NUCLEOTIDE SEQUENCE</scope>
    <source>
        <strain>WB4</strain>
    </source>
</reference>
<keyword evidence="3" id="KW-0998">Cell outer membrane</keyword>
<dbReference type="GO" id="GO:0009279">
    <property type="term" value="C:cell outer membrane"/>
    <property type="evidence" value="ECO:0007669"/>
    <property type="project" value="UniProtKB-SubCell"/>
</dbReference>
<feature type="signal peptide" evidence="4">
    <location>
        <begin position="1"/>
        <end position="23"/>
    </location>
</feature>
<evidence type="ECO:0000256" key="2">
    <source>
        <dbReference type="ARBA" id="ARBA00023136"/>
    </source>
</evidence>
<gene>
    <name evidence="5" type="ordered locus">Palpr_2806</name>
</gene>
<dbReference type="STRING" id="694427.Palpr_2806"/>
<keyword evidence="4" id="KW-0732">Signal</keyword>
<comment type="subcellular location">
    <subcellularLocation>
        <location evidence="1">Cell outer membrane</location>
    </subcellularLocation>
</comment>
<accession>E4T891</accession>
<reference evidence="5 6" key="2">
    <citation type="journal article" date="2011" name="Stand. Genomic Sci.">
        <title>Complete genome sequence of Paludibacter propionicigenes type strain (WB4).</title>
        <authorList>
            <person name="Gronow S."/>
            <person name="Munk C."/>
            <person name="Lapidus A."/>
            <person name="Nolan M."/>
            <person name="Lucas S."/>
            <person name="Hammon N."/>
            <person name="Deshpande S."/>
            <person name="Cheng J.F."/>
            <person name="Tapia R."/>
            <person name="Han C."/>
            <person name="Goodwin L."/>
            <person name="Pitluck S."/>
            <person name="Liolios K."/>
            <person name="Ivanova N."/>
            <person name="Mavromatis K."/>
            <person name="Mikhailova N."/>
            <person name="Pati A."/>
            <person name="Chen A."/>
            <person name="Palaniappan K."/>
            <person name="Land M."/>
            <person name="Hauser L."/>
            <person name="Chang Y.J."/>
            <person name="Jeffries C.D."/>
            <person name="Brambilla E."/>
            <person name="Rohde M."/>
            <person name="Goker M."/>
            <person name="Detter J.C."/>
            <person name="Woyke T."/>
            <person name="Bristow J."/>
            <person name="Eisen J.A."/>
            <person name="Markowitz V."/>
            <person name="Hugenholtz P."/>
            <person name="Kyrpides N.C."/>
            <person name="Klenk H.P."/>
        </authorList>
    </citation>
    <scope>NUCLEOTIDE SEQUENCE [LARGE SCALE GENOMIC DNA]</scope>
    <source>
        <strain evidence="6">DSM 17365 / JCM 13257 / WB4</strain>
    </source>
</reference>
<dbReference type="RefSeq" id="WP_013446304.1">
    <property type="nucleotide sequence ID" value="NC_014734.1"/>
</dbReference>
<evidence type="ECO:0000256" key="3">
    <source>
        <dbReference type="ARBA" id="ARBA00023237"/>
    </source>
</evidence>
<dbReference type="eggNOG" id="COG4206">
    <property type="taxonomic scope" value="Bacteria"/>
</dbReference>
<evidence type="ECO:0000256" key="1">
    <source>
        <dbReference type="ARBA" id="ARBA00004442"/>
    </source>
</evidence>
<evidence type="ECO:0000313" key="5">
    <source>
        <dbReference type="EMBL" id="ADQ80935.1"/>
    </source>
</evidence>
<feature type="chain" id="PRO_5003189167" description="TonB-dependent receptor" evidence="4">
    <location>
        <begin position="24"/>
        <end position="601"/>
    </location>
</feature>
<keyword evidence="2" id="KW-0472">Membrane</keyword>
<keyword evidence="6" id="KW-1185">Reference proteome</keyword>
<dbReference type="InterPro" id="IPR036942">
    <property type="entry name" value="Beta-barrel_TonB_sf"/>
</dbReference>
<proteinExistence type="predicted"/>
<evidence type="ECO:0000313" key="6">
    <source>
        <dbReference type="Proteomes" id="UP000008718"/>
    </source>
</evidence>
<organism evidence="5 6">
    <name type="scientific">Paludibacter propionicigenes (strain DSM 17365 / JCM 13257 / WB4)</name>
    <dbReference type="NCBI Taxonomy" id="694427"/>
    <lineage>
        <taxon>Bacteria</taxon>
        <taxon>Pseudomonadati</taxon>
        <taxon>Bacteroidota</taxon>
        <taxon>Bacteroidia</taxon>
        <taxon>Bacteroidales</taxon>
        <taxon>Paludibacteraceae</taxon>
        <taxon>Paludibacter</taxon>
    </lineage>
</organism>
<dbReference type="SUPFAM" id="SSF56935">
    <property type="entry name" value="Porins"/>
    <property type="match status" value="1"/>
</dbReference>
<dbReference type="Proteomes" id="UP000008718">
    <property type="component" value="Chromosome"/>
</dbReference>
<evidence type="ECO:0008006" key="7">
    <source>
        <dbReference type="Google" id="ProtNLM"/>
    </source>
</evidence>
<dbReference type="HOGENOM" id="CLU_033417_0_0_10"/>
<dbReference type="OrthoDB" id="1264254at2"/>
<dbReference type="EMBL" id="CP002345">
    <property type="protein sequence ID" value="ADQ80935.1"/>
    <property type="molecule type" value="Genomic_DNA"/>
</dbReference>
<name>E4T891_PALPW</name>
<protein>
    <recommendedName>
        <fullName evidence="7">TonB-dependent receptor</fullName>
    </recommendedName>
</protein>
<sequence>MKTSKYIAAGLLFMLGSGVSLHAQDTIINRNVSVEREYRPVIQDAGKINSVPKVLEPTVEKATAKFSDFNLPLDAGFNIHKLSAAELANKKDINKQGYARVGIGSFKNTLLDFAYPVINQSDLRLDFSVNHLGTFESKRRHTATKTALSFDKLFSTFNLYAGLGGGREYLKYYGDYFNGADSLVSLNKLISKYGSPSAYVEKDNYGDLTFFPTNTLSNNSADNTFWRFNAKVGVRSLPMSTDLIYQAEVQYQSLNSAHGISEKLAHTVAGFSLPSGQNRLGVDFELYNMMYTKANIPDPDSLQSHSVMTLNPYYLIDRPEYALRLGFKSSLLFQYRKIYVYPSFDINAEWKAIPKLLSLYGGVGGKYEVNTLNKILTENPYIYSDLRPHDTEINVDLFAGIKLKPLYNLLLDAYVDHKRLIDQYFYVNKIYVLYGSFTPMSPSDKTVYSNRFDVFYSNASHTKLGLRASYDLQSKANVELKWAYNVWDLTYGGQYASYMPKYEAQLNASYRVNNEFSLTANLFYEGSRFAKLGEITDRMLNSTVYIPMKDKVDLNLGVSYNYLNWFTAFAKINNLLNKHYQDYYGYDVQGANVMVGAAFSF</sequence>